<dbReference type="GO" id="GO:0007165">
    <property type="term" value="P:signal transduction"/>
    <property type="evidence" value="ECO:0007669"/>
    <property type="project" value="UniProtKB-KW"/>
</dbReference>
<dbReference type="PRINTS" id="PR00260">
    <property type="entry name" value="CHEMTRNSDUCR"/>
</dbReference>
<dbReference type="InterPro" id="IPR051310">
    <property type="entry name" value="MCP_chemotaxis"/>
</dbReference>
<dbReference type="RefSeq" id="WP_066136127.1">
    <property type="nucleotide sequence ID" value="NZ_CP014525.1"/>
</dbReference>
<dbReference type="InterPro" id="IPR000014">
    <property type="entry name" value="PAS"/>
</dbReference>
<dbReference type="Gene3D" id="3.30.450.20">
    <property type="entry name" value="PAS domain"/>
    <property type="match status" value="2"/>
</dbReference>
<organism evidence="5 6">
    <name type="scientific">Haematospirillum jordaniae</name>
    <dbReference type="NCBI Taxonomy" id="1549855"/>
    <lineage>
        <taxon>Bacteria</taxon>
        <taxon>Pseudomonadati</taxon>
        <taxon>Pseudomonadota</taxon>
        <taxon>Alphaproteobacteria</taxon>
        <taxon>Rhodospirillales</taxon>
        <taxon>Novispirillaceae</taxon>
        <taxon>Haematospirillum</taxon>
    </lineage>
</organism>
<dbReference type="KEGG" id="hjo:AY555_09640"/>
<evidence type="ECO:0000259" key="4">
    <source>
        <dbReference type="PROSITE" id="PS50111"/>
    </source>
</evidence>
<dbReference type="InterPro" id="IPR004089">
    <property type="entry name" value="MCPsignal_dom"/>
</dbReference>
<evidence type="ECO:0000256" key="1">
    <source>
        <dbReference type="ARBA" id="ARBA00022500"/>
    </source>
</evidence>
<dbReference type="SUPFAM" id="SSF55785">
    <property type="entry name" value="PYP-like sensor domain (PAS domain)"/>
    <property type="match status" value="1"/>
</dbReference>
<dbReference type="STRING" id="1549855.AY555_09640"/>
<feature type="domain" description="Methyl-accepting transducer" evidence="4">
    <location>
        <begin position="249"/>
        <end position="471"/>
    </location>
</feature>
<dbReference type="InterPro" id="IPR013656">
    <property type="entry name" value="PAS_4"/>
</dbReference>
<dbReference type="InterPro" id="IPR035965">
    <property type="entry name" value="PAS-like_dom_sf"/>
</dbReference>
<dbReference type="Pfam" id="PF13188">
    <property type="entry name" value="PAS_8"/>
    <property type="match status" value="1"/>
</dbReference>
<keyword evidence="6" id="KW-1185">Reference proteome</keyword>
<dbReference type="Proteomes" id="UP000076066">
    <property type="component" value="Chromosome"/>
</dbReference>
<dbReference type="Gene3D" id="1.10.287.950">
    <property type="entry name" value="Methyl-accepting chemotaxis protein"/>
    <property type="match status" value="1"/>
</dbReference>
<keyword evidence="1" id="KW-0145">Chemotaxis</keyword>
<reference evidence="5 6" key="1">
    <citation type="submission" date="2016-02" db="EMBL/GenBank/DDBJ databases">
        <title>Complete Genome of H5569, the type strain of the newly described species Haematospirillium jordaniae.</title>
        <authorList>
            <person name="Nicholson A.C."/>
            <person name="Humrighouse B.W."/>
            <person name="Loparov V."/>
            <person name="McQuiston J.R."/>
        </authorList>
    </citation>
    <scope>NUCLEOTIDE SEQUENCE [LARGE SCALE GENOMIC DNA]</scope>
    <source>
        <strain evidence="5 6">H5569</strain>
    </source>
</reference>
<evidence type="ECO:0000313" key="5">
    <source>
        <dbReference type="EMBL" id="AMW35397.1"/>
    </source>
</evidence>
<dbReference type="EMBL" id="CP014525">
    <property type="protein sequence ID" value="AMW35397.1"/>
    <property type="molecule type" value="Genomic_DNA"/>
</dbReference>
<comment type="similarity">
    <text evidence="2">Belongs to the methyl-accepting chemotaxis (MCP) protein family.</text>
</comment>
<dbReference type="InterPro" id="IPR004090">
    <property type="entry name" value="Chemotax_Me-accpt_rcpt"/>
</dbReference>
<dbReference type="PROSITE" id="PS50111">
    <property type="entry name" value="CHEMOTAXIS_TRANSDUC_2"/>
    <property type="match status" value="1"/>
</dbReference>
<dbReference type="OrthoDB" id="9797364at2"/>
<evidence type="ECO:0000313" key="6">
    <source>
        <dbReference type="Proteomes" id="UP000076066"/>
    </source>
</evidence>
<dbReference type="Pfam" id="PF00015">
    <property type="entry name" value="MCPsignal"/>
    <property type="match status" value="1"/>
</dbReference>
<dbReference type="SMART" id="SM00283">
    <property type="entry name" value="MA"/>
    <property type="match status" value="1"/>
</dbReference>
<evidence type="ECO:0000256" key="3">
    <source>
        <dbReference type="PROSITE-ProRule" id="PRU00284"/>
    </source>
</evidence>
<keyword evidence="3" id="KW-0807">Transducer</keyword>
<dbReference type="GO" id="GO:0005886">
    <property type="term" value="C:plasma membrane"/>
    <property type="evidence" value="ECO:0007669"/>
    <property type="project" value="TreeGrafter"/>
</dbReference>
<sequence>MFFSRYDNDFIQMLSRATLDALPDAVMIADSETLTIQFANKRSMEILAPLERWLPVPLSSLIGTSIDAFHKNPAHQRALLADPSNLPHRAIVSLGAHKLELKLSAIYDGKGRYVAICLTWSLATEHLRVEAENNARLQMLDLMPVNIILCNKNGIITYTNKRSRETLKKIEHLLPCKAEEVIGKSYDIFHRRPEYQRQIIEKLGDRQHRAVVHVGDEAMDLRVNPVKDHAGAVIGTMVTWSLVTEQERLTNMVTELASKVNTISTDLKIQATEGAAAAEETSNQAASVMAAVEQLSVSINEISARLCDAARISHETREEMRQMLDQVYAMDEASTQIDAVISMIAAIAAQTKVLALNAAIEASRAGFEGKKFAVVAEEVHSLAHQAAESAVSVGDRIGLLKDTTKASQDIAHHLMEQVENLSEISAAIAASVEEQSAATSEISGNVAHVCTAIDTTSKASSSTLAAARELDQRSGKLEGIIKDLMNMDER</sequence>
<accession>A0A143DFA5</accession>
<dbReference type="GO" id="GO:0006935">
    <property type="term" value="P:chemotaxis"/>
    <property type="evidence" value="ECO:0007669"/>
    <property type="project" value="UniProtKB-KW"/>
</dbReference>
<dbReference type="SUPFAM" id="SSF58104">
    <property type="entry name" value="Methyl-accepting chemotaxis protein (MCP) signaling domain"/>
    <property type="match status" value="1"/>
</dbReference>
<evidence type="ECO:0000256" key="2">
    <source>
        <dbReference type="ARBA" id="ARBA00029447"/>
    </source>
</evidence>
<dbReference type="Pfam" id="PF08448">
    <property type="entry name" value="PAS_4"/>
    <property type="match status" value="1"/>
</dbReference>
<protein>
    <recommendedName>
        <fullName evidence="4">Methyl-accepting transducer domain-containing protein</fullName>
    </recommendedName>
</protein>
<dbReference type="PANTHER" id="PTHR43531:SF11">
    <property type="entry name" value="METHYL-ACCEPTING CHEMOTAXIS PROTEIN 3"/>
    <property type="match status" value="1"/>
</dbReference>
<gene>
    <name evidence="5" type="ORF">AY555_09640</name>
</gene>
<name>A0A143DFA5_9PROT</name>
<dbReference type="AlphaFoldDB" id="A0A143DFA5"/>
<proteinExistence type="inferred from homology"/>
<dbReference type="PANTHER" id="PTHR43531">
    <property type="entry name" value="PROTEIN ICFG"/>
    <property type="match status" value="1"/>
</dbReference>
<dbReference type="GeneID" id="53317415"/>
<dbReference type="GO" id="GO:0004888">
    <property type="term" value="F:transmembrane signaling receptor activity"/>
    <property type="evidence" value="ECO:0007669"/>
    <property type="project" value="InterPro"/>
</dbReference>